<feature type="domain" description="CAAX prenyl protease 2/Lysostaphin resistance protein A-like" evidence="2">
    <location>
        <begin position="95"/>
        <end position="180"/>
    </location>
</feature>
<dbReference type="RefSeq" id="WP_066137684.1">
    <property type="nucleotide sequence ID" value="NZ_CBCSGM010000001.1"/>
</dbReference>
<feature type="transmembrane region" description="Helical" evidence="1">
    <location>
        <begin position="167"/>
        <end position="185"/>
    </location>
</feature>
<evidence type="ECO:0000256" key="1">
    <source>
        <dbReference type="SAM" id="Phobius"/>
    </source>
</evidence>
<evidence type="ECO:0000259" key="2">
    <source>
        <dbReference type="Pfam" id="PF02517"/>
    </source>
</evidence>
<accession>A0A2X4WC82</accession>
<keyword evidence="1" id="KW-0472">Membrane</keyword>
<feature type="transmembrane region" description="Helical" evidence="1">
    <location>
        <begin position="117"/>
        <end position="136"/>
    </location>
</feature>
<proteinExistence type="predicted"/>
<feature type="transmembrane region" description="Helical" evidence="1">
    <location>
        <begin position="53"/>
        <end position="74"/>
    </location>
</feature>
<sequence length="190" mass="22418">MNKQDELMKKMTGKELEFHLYLTQFLLLLMSIILSFFMFSSLSDVLQLFHFDLTWMVIGFLSGLFVVFIDLLLMKTLPKRYYDDGGLNEKIFSNMPVWKIALVSLFIALAEEMLFRGVIQTQFGVFIASLIFALIHIRYWKHWYLLANVIILSFFLGYIYIWSGQQLLATISMHFTIDFFLGLYIRRSKS</sequence>
<keyword evidence="4" id="KW-1185">Reference proteome</keyword>
<name>A0A2X4WC82_LEDLE</name>
<evidence type="ECO:0000313" key="3">
    <source>
        <dbReference type="EMBL" id="SQI56482.1"/>
    </source>
</evidence>
<dbReference type="KEGG" id="blen:NCTC4824_01882"/>
<dbReference type="STRING" id="1348624.GCA_001591545_00953"/>
<dbReference type="EMBL" id="LS483476">
    <property type="protein sequence ID" value="SQI56482.1"/>
    <property type="molecule type" value="Genomic_DNA"/>
</dbReference>
<dbReference type="Pfam" id="PF02517">
    <property type="entry name" value="Rce1-like"/>
    <property type="match status" value="1"/>
</dbReference>
<reference evidence="3 4" key="1">
    <citation type="submission" date="2018-06" db="EMBL/GenBank/DDBJ databases">
        <authorList>
            <consortium name="Pathogen Informatics"/>
            <person name="Doyle S."/>
        </authorList>
    </citation>
    <scope>NUCLEOTIDE SEQUENCE [LARGE SCALE GENOMIC DNA]</scope>
    <source>
        <strain evidence="3 4">NCTC4824</strain>
    </source>
</reference>
<dbReference type="AlphaFoldDB" id="A0A2X4WC82"/>
<feature type="transmembrane region" description="Helical" evidence="1">
    <location>
        <begin position="95"/>
        <end position="111"/>
    </location>
</feature>
<keyword evidence="1" id="KW-1133">Transmembrane helix</keyword>
<dbReference type="Proteomes" id="UP000249134">
    <property type="component" value="Chromosome 1"/>
</dbReference>
<organism evidence="3 4">
    <name type="scientific">Lederbergia lenta</name>
    <name type="common">Bacillus lentus</name>
    <dbReference type="NCBI Taxonomy" id="1467"/>
    <lineage>
        <taxon>Bacteria</taxon>
        <taxon>Bacillati</taxon>
        <taxon>Bacillota</taxon>
        <taxon>Bacilli</taxon>
        <taxon>Bacillales</taxon>
        <taxon>Bacillaceae</taxon>
        <taxon>Lederbergia</taxon>
    </lineage>
</organism>
<keyword evidence="1" id="KW-0812">Transmembrane</keyword>
<feature type="transmembrane region" description="Helical" evidence="1">
    <location>
        <begin position="20"/>
        <end position="41"/>
    </location>
</feature>
<evidence type="ECO:0000313" key="4">
    <source>
        <dbReference type="Proteomes" id="UP000249134"/>
    </source>
</evidence>
<protein>
    <submittedName>
        <fullName evidence="3">Abortive infection protein</fullName>
    </submittedName>
</protein>
<feature type="transmembrane region" description="Helical" evidence="1">
    <location>
        <begin position="143"/>
        <end position="161"/>
    </location>
</feature>
<dbReference type="GO" id="GO:0080120">
    <property type="term" value="P:CAAX-box protein maturation"/>
    <property type="evidence" value="ECO:0007669"/>
    <property type="project" value="UniProtKB-ARBA"/>
</dbReference>
<dbReference type="GO" id="GO:0004175">
    <property type="term" value="F:endopeptidase activity"/>
    <property type="evidence" value="ECO:0007669"/>
    <property type="project" value="UniProtKB-ARBA"/>
</dbReference>
<dbReference type="InterPro" id="IPR003675">
    <property type="entry name" value="Rce1/LyrA-like_dom"/>
</dbReference>
<gene>
    <name evidence="3" type="ORF">NCTC4824_01882</name>
</gene>